<dbReference type="PANTHER" id="PTHR31285:SF0">
    <property type="entry name" value="NICOTINAMIDE MONONUCLEOTIDE ADENYLYLTRANSFERASE"/>
    <property type="match status" value="1"/>
</dbReference>
<protein>
    <submittedName>
        <fullName evidence="1">Nicotinamide mononucleotide adenylyltransferase</fullName>
    </submittedName>
</protein>
<reference evidence="1" key="1">
    <citation type="submission" date="2022-08" db="EMBL/GenBank/DDBJ databases">
        <title>Novel sulfate-reducing endosymbionts in the free-living metamonad Anaeramoeba.</title>
        <authorList>
            <person name="Jerlstrom-Hultqvist J."/>
            <person name="Cepicka I."/>
            <person name="Gallot-Lavallee L."/>
            <person name="Salas-Leiva D."/>
            <person name="Curtis B.A."/>
            <person name="Zahonova K."/>
            <person name="Pipaliya S."/>
            <person name="Dacks J."/>
            <person name="Roger A.J."/>
        </authorList>
    </citation>
    <scope>NUCLEOTIDE SEQUENCE</scope>
    <source>
        <strain evidence="1">Schooner1</strain>
    </source>
</reference>
<dbReference type="Proteomes" id="UP001150062">
    <property type="component" value="Unassembled WGS sequence"/>
</dbReference>
<dbReference type="EMBL" id="JAOAOG010000313">
    <property type="protein sequence ID" value="KAJ6230378.1"/>
    <property type="molecule type" value="Genomic_DNA"/>
</dbReference>
<dbReference type="PANTHER" id="PTHR31285">
    <property type="entry name" value="NICOTINAMIDE MONONUCLEOTIDE ADENYLYLTRANSFERASE"/>
    <property type="match status" value="1"/>
</dbReference>
<gene>
    <name evidence="1" type="ORF">M0813_07017</name>
</gene>
<name>A0ABQ8XCM1_9EUKA</name>
<evidence type="ECO:0000313" key="2">
    <source>
        <dbReference type="Proteomes" id="UP001150062"/>
    </source>
</evidence>
<keyword evidence="1" id="KW-0808">Transferase</keyword>
<keyword evidence="2" id="KW-1185">Reference proteome</keyword>
<keyword evidence="1" id="KW-0548">Nucleotidyltransferase</keyword>
<accession>A0ABQ8XCM1</accession>
<proteinExistence type="predicted"/>
<sequence length="348" mass="40346">MISNFFKQDYKIVFNITGFGGTLANLFLQTPSCSSTLLEYNIPYSTVASDSIAGKSIEQYVSKETSEMFAFESRERAQHLLDYNSGMSNVLGFGGTGSIISKKVHRGDHRAHFSIRSHNRLASYKLTLDKGTRNRFEEETFVSKTALHCLFDFVNFENHNRWSEDYLKIKGHRKDKIEKEITNLGSLHQQLHTEKKLNLLWLPNANMKDEEIVALKKFDHDRFAREKSIPVVFPLTIQDQIKENEIQLMMNTCSRVKELTNLTPLPFWEISTFDSFNNLIELKTLKKWISKNKKTKNHNFLFTKKNKLLEKISLFKKSALIIPSKEKNNEIIQESIKHEIKIAFDGSL</sequence>
<evidence type="ECO:0000313" key="1">
    <source>
        <dbReference type="EMBL" id="KAJ6230378.1"/>
    </source>
</evidence>
<comment type="caution">
    <text evidence="1">The sequence shown here is derived from an EMBL/GenBank/DDBJ whole genome shotgun (WGS) entry which is preliminary data.</text>
</comment>
<dbReference type="GO" id="GO:0016779">
    <property type="term" value="F:nucleotidyltransferase activity"/>
    <property type="evidence" value="ECO:0007669"/>
    <property type="project" value="UniProtKB-KW"/>
</dbReference>
<organism evidence="1 2">
    <name type="scientific">Anaeramoeba flamelloides</name>
    <dbReference type="NCBI Taxonomy" id="1746091"/>
    <lineage>
        <taxon>Eukaryota</taxon>
        <taxon>Metamonada</taxon>
        <taxon>Anaeramoebidae</taxon>
        <taxon>Anaeramoeba</taxon>
    </lineage>
</organism>